<evidence type="ECO:0000256" key="7">
    <source>
        <dbReference type="ARBA" id="ARBA00023295"/>
    </source>
</evidence>
<comment type="caution">
    <text evidence="12">The sequence shown here is derived from an EMBL/GenBank/DDBJ whole genome shotgun (WGS) entry which is preliminary data.</text>
</comment>
<evidence type="ECO:0000256" key="8">
    <source>
        <dbReference type="PIRNR" id="PIRNR001084"/>
    </source>
</evidence>
<keyword evidence="6" id="KW-0862">Zinc</keyword>
<keyword evidence="7 8" id="KW-0326">Glycosidase</keyword>
<dbReference type="SUPFAM" id="SSF51445">
    <property type="entry name" value="(Trans)glycosidases"/>
    <property type="match status" value="1"/>
</dbReference>
<dbReference type="Pfam" id="PF02449">
    <property type="entry name" value="Glyco_hydro_42"/>
    <property type="match status" value="1"/>
</dbReference>
<dbReference type="EC" id="3.2.1.23" evidence="3 8"/>
<evidence type="ECO:0000259" key="9">
    <source>
        <dbReference type="Pfam" id="PF02449"/>
    </source>
</evidence>
<dbReference type="SUPFAM" id="SSF52317">
    <property type="entry name" value="Class I glutamine amidotransferase-like"/>
    <property type="match status" value="1"/>
</dbReference>
<organism evidence="12 13">
    <name type="scientific">Lederbergia graminis</name>
    <dbReference type="NCBI Taxonomy" id="735518"/>
    <lineage>
        <taxon>Bacteria</taxon>
        <taxon>Bacillati</taxon>
        <taxon>Bacillota</taxon>
        <taxon>Bacilli</taxon>
        <taxon>Bacillales</taxon>
        <taxon>Bacillaceae</taxon>
        <taxon>Lederbergia</taxon>
    </lineage>
</organism>
<evidence type="ECO:0000256" key="1">
    <source>
        <dbReference type="ARBA" id="ARBA00001412"/>
    </source>
</evidence>
<keyword evidence="4" id="KW-0479">Metal-binding</keyword>
<evidence type="ECO:0000259" key="10">
    <source>
        <dbReference type="Pfam" id="PF08532"/>
    </source>
</evidence>
<dbReference type="Pfam" id="PF08532">
    <property type="entry name" value="Glyco_hydro_42M"/>
    <property type="match status" value="1"/>
</dbReference>
<dbReference type="EMBL" id="JBHSMC010000010">
    <property type="protein sequence ID" value="MFC5464649.1"/>
    <property type="molecule type" value="Genomic_DNA"/>
</dbReference>
<name>A0ABW0LFT8_9BACI</name>
<evidence type="ECO:0000313" key="13">
    <source>
        <dbReference type="Proteomes" id="UP001596147"/>
    </source>
</evidence>
<dbReference type="InterPro" id="IPR013529">
    <property type="entry name" value="Glyco_hydro_42_N"/>
</dbReference>
<evidence type="ECO:0000256" key="4">
    <source>
        <dbReference type="ARBA" id="ARBA00022723"/>
    </source>
</evidence>
<proteinExistence type="inferred from homology"/>
<dbReference type="InterPro" id="IPR017853">
    <property type="entry name" value="GH"/>
</dbReference>
<dbReference type="Gene3D" id="3.20.20.80">
    <property type="entry name" value="Glycosidases"/>
    <property type="match status" value="1"/>
</dbReference>
<feature type="domain" description="Beta-galactosidase trimerisation" evidence="10">
    <location>
        <begin position="384"/>
        <end position="587"/>
    </location>
</feature>
<evidence type="ECO:0000256" key="6">
    <source>
        <dbReference type="ARBA" id="ARBA00022833"/>
    </source>
</evidence>
<evidence type="ECO:0000313" key="12">
    <source>
        <dbReference type="EMBL" id="MFC5464649.1"/>
    </source>
</evidence>
<keyword evidence="5 8" id="KW-0378">Hydrolase</keyword>
<evidence type="ECO:0000256" key="5">
    <source>
        <dbReference type="ARBA" id="ARBA00022801"/>
    </source>
</evidence>
<sequence>MEKKIYIGAGYYPEHWPRERWPKDIAMMKEAGIKVLRLAELSWSFLEPRDGEFDFSWLDDFIELASKEGLQFILGTPFEASPPWVRHQHPEVVRTDRFGRIHGERGMHCKNNKALIFYIDRLVNKMATHYANNDAVIGWQIDNELRNVECYCQDCREGFVKWLQERYGTLDKLNETWGTKFWSQVYNSWEEVTPPSADQLTISISQKLDFTRFGSDSTVEHISRQVDIIKKHAPHQFVTHNMLGWYERLNSYDVADKLDFIGWDCYPSVDGDNHIETLLHDHYRSAKHKGHWVLEQKNGYFNYSDYNLANEPGLVRLWSYQDIARGADGILYYRWRSNRYSNEQNPNGLLRHDGSPRRPYYEVQQMTKELAKFEDELATTTVEAPVAIFYDFDQMWAFDAHKQYRNFDHRGHILTYYRALTKMGVTADLVNPTTDLSKYKVVIAPSMAMVSDEIYENIKSYVENGGSLIIGARSGMKDWANVTIEEPWPGKLAELAGLIIDEFEVLPDRYANSIFYNGKEYPVKVWLDMLETNTAESLATYKQKFYAGRTAVAKNQYGNGTVYYVGVMGSDEFASDFLTDIVNELGIPNGTLPKGIFVSSRVNENVRYTFYININREPTAVTVQENGFDVIKEKNVSGEVIIDGLDVLIVKS</sequence>
<dbReference type="Gene3D" id="3.40.50.880">
    <property type="match status" value="1"/>
</dbReference>
<dbReference type="InterPro" id="IPR013780">
    <property type="entry name" value="Glyco_hydro_b"/>
</dbReference>
<protein>
    <recommendedName>
        <fullName evidence="3 8">Beta-galactosidase</fullName>
        <shortName evidence="8">Beta-gal</shortName>
        <ecNumber evidence="3 8">3.2.1.23</ecNumber>
    </recommendedName>
</protein>
<dbReference type="Proteomes" id="UP001596147">
    <property type="component" value="Unassembled WGS sequence"/>
</dbReference>
<feature type="domain" description="Glycoside hydrolase family 42 N-terminal" evidence="9">
    <location>
        <begin position="11"/>
        <end position="372"/>
    </location>
</feature>
<evidence type="ECO:0000259" key="11">
    <source>
        <dbReference type="Pfam" id="PF08533"/>
    </source>
</evidence>
<keyword evidence="13" id="KW-1185">Reference proteome</keyword>
<dbReference type="Pfam" id="PF08533">
    <property type="entry name" value="Glyco_hydro_42C"/>
    <property type="match status" value="1"/>
</dbReference>
<comment type="catalytic activity">
    <reaction evidence="1 8">
        <text>Hydrolysis of terminal non-reducing beta-D-galactose residues in beta-D-galactosides.</text>
        <dbReference type="EC" id="3.2.1.23"/>
    </reaction>
</comment>
<dbReference type="PANTHER" id="PTHR36447">
    <property type="entry name" value="BETA-GALACTOSIDASE GANA"/>
    <property type="match status" value="1"/>
</dbReference>
<feature type="domain" description="Beta-galactosidase C-terminal" evidence="11">
    <location>
        <begin position="598"/>
        <end position="651"/>
    </location>
</feature>
<evidence type="ECO:0000256" key="3">
    <source>
        <dbReference type="ARBA" id="ARBA00012756"/>
    </source>
</evidence>
<dbReference type="PANTHER" id="PTHR36447:SF2">
    <property type="entry name" value="BETA-GALACTOSIDASE YESZ"/>
    <property type="match status" value="1"/>
</dbReference>
<comment type="similarity">
    <text evidence="2 8">Belongs to the glycosyl hydrolase 42 family.</text>
</comment>
<evidence type="ECO:0000256" key="2">
    <source>
        <dbReference type="ARBA" id="ARBA00005940"/>
    </source>
</evidence>
<dbReference type="Gene3D" id="2.60.40.1180">
    <property type="entry name" value="Golgi alpha-mannosidase II"/>
    <property type="match status" value="1"/>
</dbReference>
<dbReference type="GO" id="GO:0004565">
    <property type="term" value="F:beta-galactosidase activity"/>
    <property type="evidence" value="ECO:0007669"/>
    <property type="project" value="UniProtKB-EC"/>
</dbReference>
<dbReference type="PIRSF" id="PIRSF001084">
    <property type="entry name" value="B-galactosidase"/>
    <property type="match status" value="1"/>
</dbReference>
<dbReference type="InterPro" id="IPR013739">
    <property type="entry name" value="Beta_galactosidase_C"/>
</dbReference>
<gene>
    <name evidence="12" type="ORF">ACFPM4_07775</name>
</gene>
<accession>A0ABW0LFT8</accession>
<dbReference type="RefSeq" id="WP_382349801.1">
    <property type="nucleotide sequence ID" value="NZ_JBHSMC010000010.1"/>
</dbReference>
<dbReference type="InterPro" id="IPR003476">
    <property type="entry name" value="Glyco_hydro_42"/>
</dbReference>
<reference evidence="13" key="1">
    <citation type="journal article" date="2019" name="Int. J. Syst. Evol. Microbiol.">
        <title>The Global Catalogue of Microorganisms (GCM) 10K type strain sequencing project: providing services to taxonomists for standard genome sequencing and annotation.</title>
        <authorList>
            <consortium name="The Broad Institute Genomics Platform"/>
            <consortium name="The Broad Institute Genome Sequencing Center for Infectious Disease"/>
            <person name="Wu L."/>
            <person name="Ma J."/>
        </authorList>
    </citation>
    <scope>NUCLEOTIDE SEQUENCE [LARGE SCALE GENOMIC DNA]</scope>
    <source>
        <strain evidence="13">CGMCC 1.12237</strain>
    </source>
</reference>
<dbReference type="InterPro" id="IPR029062">
    <property type="entry name" value="Class_I_gatase-like"/>
</dbReference>
<dbReference type="CDD" id="cd03143">
    <property type="entry name" value="A4_beta-galactosidase_middle_domain"/>
    <property type="match status" value="1"/>
</dbReference>
<dbReference type="InterPro" id="IPR013738">
    <property type="entry name" value="Beta_galactosidase_Trimer"/>
</dbReference>